<dbReference type="EMBL" id="BAAAZR010000001">
    <property type="protein sequence ID" value="GAA3787429.1"/>
    <property type="molecule type" value="Genomic_DNA"/>
</dbReference>
<dbReference type="RefSeq" id="WP_344933045.1">
    <property type="nucleotide sequence ID" value="NZ_BAAAZR010000001.1"/>
</dbReference>
<organism evidence="1 2">
    <name type="scientific">Sphaerisporangium flaviroseum</name>
    <dbReference type="NCBI Taxonomy" id="509199"/>
    <lineage>
        <taxon>Bacteria</taxon>
        <taxon>Bacillati</taxon>
        <taxon>Actinomycetota</taxon>
        <taxon>Actinomycetes</taxon>
        <taxon>Streptosporangiales</taxon>
        <taxon>Streptosporangiaceae</taxon>
        <taxon>Sphaerisporangium</taxon>
    </lineage>
</organism>
<evidence type="ECO:0000313" key="2">
    <source>
        <dbReference type="Proteomes" id="UP001500888"/>
    </source>
</evidence>
<name>A0ABP7HAG8_9ACTN</name>
<gene>
    <name evidence="1" type="ORF">GCM10022226_02150</name>
</gene>
<dbReference type="Proteomes" id="UP001500888">
    <property type="component" value="Unassembled WGS sequence"/>
</dbReference>
<reference evidence="2" key="1">
    <citation type="journal article" date="2019" name="Int. J. Syst. Evol. Microbiol.">
        <title>The Global Catalogue of Microorganisms (GCM) 10K type strain sequencing project: providing services to taxonomists for standard genome sequencing and annotation.</title>
        <authorList>
            <consortium name="The Broad Institute Genomics Platform"/>
            <consortium name="The Broad Institute Genome Sequencing Center for Infectious Disease"/>
            <person name="Wu L."/>
            <person name="Ma J."/>
        </authorList>
    </citation>
    <scope>NUCLEOTIDE SEQUENCE [LARGE SCALE GENOMIC DNA]</scope>
    <source>
        <strain evidence="2">JCM 16908</strain>
    </source>
</reference>
<accession>A0ABP7HAG8</accession>
<comment type="caution">
    <text evidence="1">The sequence shown here is derived from an EMBL/GenBank/DDBJ whole genome shotgun (WGS) entry which is preliminary data.</text>
</comment>
<evidence type="ECO:0000313" key="1">
    <source>
        <dbReference type="EMBL" id="GAA3787429.1"/>
    </source>
</evidence>
<sequence>MIHGSVDGAQLAWNNSGTVNQAQNSGEQLITPGFELLAQALISTREGLPSLGLADEDLADAQAATDDALAEITQAEPDPGKLRRAVTRAPALIRYIPIRRIDQMA</sequence>
<proteinExistence type="predicted"/>
<keyword evidence="2" id="KW-1185">Reference proteome</keyword>
<protein>
    <submittedName>
        <fullName evidence="1">Uncharacterized protein</fullName>
    </submittedName>
</protein>